<evidence type="ECO:0000313" key="2">
    <source>
        <dbReference type="Proteomes" id="UP000603865"/>
    </source>
</evidence>
<dbReference type="PANTHER" id="PTHR43422:SF3">
    <property type="entry name" value="THIAMINE THIAZOLE SYNTHASE"/>
    <property type="match status" value="1"/>
</dbReference>
<dbReference type="AlphaFoldDB" id="A0A918CNF4"/>
<dbReference type="Proteomes" id="UP000603865">
    <property type="component" value="Unassembled WGS sequence"/>
</dbReference>
<proteinExistence type="predicted"/>
<keyword evidence="1" id="KW-0560">Oxidoreductase</keyword>
<name>A0A918CNF4_9DEIO</name>
<dbReference type="PANTHER" id="PTHR43422">
    <property type="entry name" value="THIAMINE THIAZOLE SYNTHASE"/>
    <property type="match status" value="1"/>
</dbReference>
<accession>A0A918CNF4</accession>
<dbReference type="GO" id="GO:0004497">
    <property type="term" value="F:monooxygenase activity"/>
    <property type="evidence" value="ECO:0007669"/>
    <property type="project" value="UniProtKB-KW"/>
</dbReference>
<organism evidence="1 2">
    <name type="scientific">Deinococcus ruber</name>
    <dbReference type="NCBI Taxonomy" id="1848197"/>
    <lineage>
        <taxon>Bacteria</taxon>
        <taxon>Thermotogati</taxon>
        <taxon>Deinococcota</taxon>
        <taxon>Deinococci</taxon>
        <taxon>Deinococcales</taxon>
        <taxon>Deinococcaceae</taxon>
        <taxon>Deinococcus</taxon>
    </lineage>
</organism>
<sequence>MQRLFPGIEQDFLGVGAILIDATNDAFWFQNGGYLAPSASDLNGVCLSRPQLEAVVRSRVLRLPNVTINAGVTVLGLTRAENRSVGGVTLDRGEGAETLTADLVVDASGRGSRTPAWLAQLGYRPPAVSEVKVNMAYATRTYRRSPGDLDGGHLLLVAPQAPHQKRGAVLAAQEGNRWMVTLTGMLGDHPPVDDAGLLAFARSLPTQDIYDIIAHAEPLSDIVPYRYPSSLRHHYERLSAFPEGVVVIGDAICSFNPIFGQGMTVASLEAQALQDSLEGGLQELWKRFFRRAAKRIDIAWTLAASADLAFPETLGTRGPAVKPINAYIARLLQVARHDPGLTVAFHQVSNLIKPPSSLFSPNILWRVGSGSIRGVSPHLNREPCVPLAAAGASRDVSL</sequence>
<reference evidence="1" key="1">
    <citation type="journal article" date="2014" name="Int. J. Syst. Evol. Microbiol.">
        <title>Complete genome sequence of Corynebacterium casei LMG S-19264T (=DSM 44701T), isolated from a smear-ripened cheese.</title>
        <authorList>
            <consortium name="US DOE Joint Genome Institute (JGI-PGF)"/>
            <person name="Walter F."/>
            <person name="Albersmeier A."/>
            <person name="Kalinowski J."/>
            <person name="Ruckert C."/>
        </authorList>
    </citation>
    <scope>NUCLEOTIDE SEQUENCE</scope>
    <source>
        <strain evidence="1">JCM 31311</strain>
    </source>
</reference>
<dbReference type="SUPFAM" id="SSF51905">
    <property type="entry name" value="FAD/NAD(P)-binding domain"/>
    <property type="match status" value="1"/>
</dbReference>
<protein>
    <submittedName>
        <fullName evidence="1">FAD-binding monooxygenase</fullName>
    </submittedName>
</protein>
<keyword evidence="2" id="KW-1185">Reference proteome</keyword>
<dbReference type="Gene3D" id="3.50.50.60">
    <property type="entry name" value="FAD/NAD(P)-binding domain"/>
    <property type="match status" value="1"/>
</dbReference>
<reference evidence="1" key="2">
    <citation type="submission" date="2020-09" db="EMBL/GenBank/DDBJ databases">
        <authorList>
            <person name="Sun Q."/>
            <person name="Ohkuma M."/>
        </authorList>
    </citation>
    <scope>NUCLEOTIDE SEQUENCE</scope>
    <source>
        <strain evidence="1">JCM 31311</strain>
    </source>
</reference>
<dbReference type="InterPro" id="IPR036188">
    <property type="entry name" value="FAD/NAD-bd_sf"/>
</dbReference>
<dbReference type="EMBL" id="BMQL01000059">
    <property type="protein sequence ID" value="GGR33394.1"/>
    <property type="molecule type" value="Genomic_DNA"/>
</dbReference>
<evidence type="ECO:0000313" key="1">
    <source>
        <dbReference type="EMBL" id="GGR33394.1"/>
    </source>
</evidence>
<gene>
    <name evidence="1" type="ORF">GCM10008957_49590</name>
</gene>
<comment type="caution">
    <text evidence="1">The sequence shown here is derived from an EMBL/GenBank/DDBJ whole genome shotgun (WGS) entry which is preliminary data.</text>
</comment>
<keyword evidence="1" id="KW-0503">Monooxygenase</keyword>